<dbReference type="EMBL" id="JADXDR010000046">
    <property type="protein sequence ID" value="KAI7842912.1"/>
    <property type="molecule type" value="Genomic_DNA"/>
</dbReference>
<dbReference type="GO" id="GO:0004674">
    <property type="term" value="F:protein serine/threonine kinase activity"/>
    <property type="evidence" value="ECO:0007669"/>
    <property type="project" value="TreeGrafter"/>
</dbReference>
<dbReference type="Pfam" id="PF00069">
    <property type="entry name" value="Pkinase"/>
    <property type="match status" value="1"/>
</dbReference>
<dbReference type="PANTHER" id="PTHR44329:SF214">
    <property type="entry name" value="PROTEIN KINASE DOMAIN-CONTAINING PROTEIN"/>
    <property type="match status" value="1"/>
</dbReference>
<dbReference type="PROSITE" id="PS50011">
    <property type="entry name" value="PROTEIN_KINASE_DOM"/>
    <property type="match status" value="1"/>
</dbReference>
<sequence>MRGGGSWKGRDLFSALQRTGRGGTSTRVFGWWRAGARVAVEIVRGINYCHQKGYVHGDIKSSNVLLCGGGTAKLADIAFSRRFAPPPELEQFDSFCFEPPPLAGTFAWMAPEVLLGSSASPASDVYSFGVVLHEIITGERPMRGSLRMPRVPEECPQEACDLMMRCLAFEPGERPSAAELLQELARLKRRNSLDAAAVAEWAAAGATAANEHPGTLRRCASIGASPKLDCISTAAPESNA</sequence>
<feature type="domain" description="Protein kinase" evidence="1">
    <location>
        <begin position="1"/>
        <end position="187"/>
    </location>
</feature>
<accession>A0AAD5DRG9</accession>
<reference evidence="2" key="1">
    <citation type="submission" date="2020-11" db="EMBL/GenBank/DDBJ databases">
        <title>Chlorella ohadii genome sequencing and assembly.</title>
        <authorList>
            <person name="Murik O."/>
            <person name="Treves H."/>
            <person name="Kedem I."/>
            <person name="Shotland Y."/>
            <person name="Kaplan A."/>
        </authorList>
    </citation>
    <scope>NUCLEOTIDE SEQUENCE</scope>
    <source>
        <strain evidence="2">1</strain>
    </source>
</reference>
<dbReference type="InterPro" id="IPR051681">
    <property type="entry name" value="Ser/Thr_Kinases-Pseudokinases"/>
</dbReference>
<organism evidence="2 3">
    <name type="scientific">Chlorella ohadii</name>
    <dbReference type="NCBI Taxonomy" id="2649997"/>
    <lineage>
        <taxon>Eukaryota</taxon>
        <taxon>Viridiplantae</taxon>
        <taxon>Chlorophyta</taxon>
        <taxon>core chlorophytes</taxon>
        <taxon>Trebouxiophyceae</taxon>
        <taxon>Chlorellales</taxon>
        <taxon>Chlorellaceae</taxon>
        <taxon>Chlorella clade</taxon>
        <taxon>Chlorella</taxon>
    </lineage>
</organism>
<protein>
    <recommendedName>
        <fullName evidence="1">Protein kinase domain-containing protein</fullName>
    </recommendedName>
</protein>
<evidence type="ECO:0000313" key="3">
    <source>
        <dbReference type="Proteomes" id="UP001205105"/>
    </source>
</evidence>
<dbReference type="PANTHER" id="PTHR44329">
    <property type="entry name" value="SERINE/THREONINE-PROTEIN KINASE TNNI3K-RELATED"/>
    <property type="match status" value="1"/>
</dbReference>
<dbReference type="AlphaFoldDB" id="A0AAD5DRG9"/>
<gene>
    <name evidence="2" type="ORF">COHA_003423</name>
</gene>
<proteinExistence type="predicted"/>
<comment type="caution">
    <text evidence="2">The sequence shown here is derived from an EMBL/GenBank/DDBJ whole genome shotgun (WGS) entry which is preliminary data.</text>
</comment>
<dbReference type="Proteomes" id="UP001205105">
    <property type="component" value="Unassembled WGS sequence"/>
</dbReference>
<dbReference type="InterPro" id="IPR000719">
    <property type="entry name" value="Prot_kinase_dom"/>
</dbReference>
<dbReference type="SUPFAM" id="SSF56112">
    <property type="entry name" value="Protein kinase-like (PK-like)"/>
    <property type="match status" value="1"/>
</dbReference>
<dbReference type="InterPro" id="IPR011009">
    <property type="entry name" value="Kinase-like_dom_sf"/>
</dbReference>
<dbReference type="PROSITE" id="PS00108">
    <property type="entry name" value="PROTEIN_KINASE_ST"/>
    <property type="match status" value="1"/>
</dbReference>
<dbReference type="Gene3D" id="1.10.510.10">
    <property type="entry name" value="Transferase(Phosphotransferase) domain 1"/>
    <property type="match status" value="1"/>
</dbReference>
<evidence type="ECO:0000259" key="1">
    <source>
        <dbReference type="PROSITE" id="PS50011"/>
    </source>
</evidence>
<evidence type="ECO:0000313" key="2">
    <source>
        <dbReference type="EMBL" id="KAI7842912.1"/>
    </source>
</evidence>
<keyword evidence="3" id="KW-1185">Reference proteome</keyword>
<dbReference type="InterPro" id="IPR008271">
    <property type="entry name" value="Ser/Thr_kinase_AS"/>
</dbReference>
<name>A0AAD5DRG9_9CHLO</name>
<dbReference type="GO" id="GO:0005524">
    <property type="term" value="F:ATP binding"/>
    <property type="evidence" value="ECO:0007669"/>
    <property type="project" value="InterPro"/>
</dbReference>
<dbReference type="SMART" id="SM00220">
    <property type="entry name" value="S_TKc"/>
    <property type="match status" value="1"/>
</dbReference>